<dbReference type="EMBL" id="CAMXCT030004484">
    <property type="protein sequence ID" value="CAL4796593.1"/>
    <property type="molecule type" value="Genomic_DNA"/>
</dbReference>
<dbReference type="EMBL" id="CAMXCT020004484">
    <property type="protein sequence ID" value="CAL1162656.1"/>
    <property type="molecule type" value="Genomic_DNA"/>
</dbReference>
<gene>
    <name evidence="2" type="ORF">C1SCF055_LOCUS34652</name>
</gene>
<accession>A0A9P1GCS4</accession>
<feature type="non-terminal residue" evidence="2">
    <location>
        <position position="208"/>
    </location>
</feature>
<dbReference type="EMBL" id="CAMXCT010004484">
    <property type="protein sequence ID" value="CAI4009281.1"/>
    <property type="molecule type" value="Genomic_DNA"/>
</dbReference>
<proteinExistence type="predicted"/>
<organism evidence="2">
    <name type="scientific">Cladocopium goreaui</name>
    <dbReference type="NCBI Taxonomy" id="2562237"/>
    <lineage>
        <taxon>Eukaryota</taxon>
        <taxon>Sar</taxon>
        <taxon>Alveolata</taxon>
        <taxon>Dinophyceae</taxon>
        <taxon>Suessiales</taxon>
        <taxon>Symbiodiniaceae</taxon>
        <taxon>Cladocopium</taxon>
    </lineage>
</organism>
<reference evidence="2" key="1">
    <citation type="submission" date="2022-10" db="EMBL/GenBank/DDBJ databases">
        <authorList>
            <person name="Chen Y."/>
            <person name="Dougan E. K."/>
            <person name="Chan C."/>
            <person name="Rhodes N."/>
            <person name="Thang M."/>
        </authorList>
    </citation>
    <scope>NUCLEOTIDE SEQUENCE</scope>
</reference>
<dbReference type="Proteomes" id="UP001152797">
    <property type="component" value="Unassembled WGS sequence"/>
</dbReference>
<evidence type="ECO:0000313" key="2">
    <source>
        <dbReference type="EMBL" id="CAI4009281.1"/>
    </source>
</evidence>
<evidence type="ECO:0000313" key="4">
    <source>
        <dbReference type="Proteomes" id="UP001152797"/>
    </source>
</evidence>
<comment type="caution">
    <text evidence="2">The sequence shown here is derived from an EMBL/GenBank/DDBJ whole genome shotgun (WGS) entry which is preliminary data.</text>
</comment>
<feature type="region of interest" description="Disordered" evidence="1">
    <location>
        <begin position="93"/>
        <end position="182"/>
    </location>
</feature>
<feature type="non-terminal residue" evidence="2">
    <location>
        <position position="1"/>
    </location>
</feature>
<protein>
    <submittedName>
        <fullName evidence="2">Uncharacterized protein</fullName>
    </submittedName>
</protein>
<reference evidence="3 4" key="2">
    <citation type="submission" date="2024-05" db="EMBL/GenBank/DDBJ databases">
        <authorList>
            <person name="Chen Y."/>
            <person name="Shah S."/>
            <person name="Dougan E. K."/>
            <person name="Thang M."/>
            <person name="Chan C."/>
        </authorList>
    </citation>
    <scope>NUCLEOTIDE SEQUENCE [LARGE SCALE GENOMIC DNA]</scope>
</reference>
<evidence type="ECO:0000313" key="3">
    <source>
        <dbReference type="EMBL" id="CAL4796593.1"/>
    </source>
</evidence>
<name>A0A9P1GCS4_9DINO</name>
<sequence>KKIVLELEPQANAGQQPGTPSEPEVVIRQIADGTLLVHPSKATITARRIQMQICNIQRGFQLVVGANGGWTGSEAQAKLLQWLLKFEQKRARTASASRSPCPGSSAYGFDVEDKKPDEQPPASPHSPTPGALISEDGALASDDGVEGQALMTQPDRTTHDSEKSVNSSSSSSASSSSYTLSPARKLYHSRANIRKAQAAIQDMLPIVS</sequence>
<evidence type="ECO:0000256" key="1">
    <source>
        <dbReference type="SAM" id="MobiDB-lite"/>
    </source>
</evidence>
<dbReference type="AlphaFoldDB" id="A0A9P1GCS4"/>
<feature type="compositionally biased region" description="Low complexity" evidence="1">
    <location>
        <begin position="164"/>
        <end position="181"/>
    </location>
</feature>
<keyword evidence="4" id="KW-1185">Reference proteome</keyword>